<protein>
    <submittedName>
        <fullName evidence="2">Uncharacterized protein</fullName>
    </submittedName>
</protein>
<comment type="caution">
    <text evidence="2">The sequence shown here is derived from an EMBL/GenBank/DDBJ whole genome shotgun (WGS) entry which is preliminary data.</text>
</comment>
<organism evidence="2 3">
    <name type="scientific">Zalerion maritima</name>
    <dbReference type="NCBI Taxonomy" id="339359"/>
    <lineage>
        <taxon>Eukaryota</taxon>
        <taxon>Fungi</taxon>
        <taxon>Dikarya</taxon>
        <taxon>Ascomycota</taxon>
        <taxon>Pezizomycotina</taxon>
        <taxon>Sordariomycetes</taxon>
        <taxon>Lulworthiomycetidae</taxon>
        <taxon>Lulworthiales</taxon>
        <taxon>Lulworthiaceae</taxon>
        <taxon>Zalerion</taxon>
    </lineage>
</organism>
<name>A0AAD5WSM9_9PEZI</name>
<feature type="region of interest" description="Disordered" evidence="1">
    <location>
        <begin position="34"/>
        <end position="54"/>
    </location>
</feature>
<proteinExistence type="predicted"/>
<reference evidence="2" key="1">
    <citation type="submission" date="2022-07" db="EMBL/GenBank/DDBJ databases">
        <title>Draft genome sequence of Zalerion maritima ATCC 34329, a (micro)plastics degrading marine fungus.</title>
        <authorList>
            <person name="Paco A."/>
            <person name="Goncalves M.F.M."/>
            <person name="Rocha-Santos T.A.P."/>
            <person name="Alves A."/>
        </authorList>
    </citation>
    <scope>NUCLEOTIDE SEQUENCE</scope>
    <source>
        <strain evidence="2">ATCC 34329</strain>
    </source>
</reference>
<dbReference type="Proteomes" id="UP001201980">
    <property type="component" value="Unassembled WGS sequence"/>
</dbReference>
<sequence length="103" mass="11387">MTARDVSPTPKPSRARKALLPFTSAWKLQRAAEKAEKAEKKAKKAGKERERARMAKAHRDACRFMKDGEPLMAALVIKCAEGPSRGFDMMAAARIGDEWGAED</sequence>
<evidence type="ECO:0000256" key="1">
    <source>
        <dbReference type="SAM" id="MobiDB-lite"/>
    </source>
</evidence>
<keyword evidence="3" id="KW-1185">Reference proteome</keyword>
<evidence type="ECO:0000313" key="2">
    <source>
        <dbReference type="EMBL" id="KAJ2902665.1"/>
    </source>
</evidence>
<evidence type="ECO:0000313" key="3">
    <source>
        <dbReference type="Proteomes" id="UP001201980"/>
    </source>
</evidence>
<dbReference type="EMBL" id="JAKWBI020000106">
    <property type="protein sequence ID" value="KAJ2902665.1"/>
    <property type="molecule type" value="Genomic_DNA"/>
</dbReference>
<gene>
    <name evidence="2" type="ORF">MKZ38_000250</name>
</gene>
<accession>A0AAD5WSM9</accession>
<dbReference type="AlphaFoldDB" id="A0AAD5WSM9"/>